<dbReference type="InterPro" id="IPR011994">
    <property type="entry name" value="Cytidylate_kinase_dom"/>
</dbReference>
<evidence type="ECO:0000313" key="10">
    <source>
        <dbReference type="EMBL" id="GGM84143.1"/>
    </source>
</evidence>
<evidence type="ECO:0000256" key="6">
    <source>
        <dbReference type="ARBA" id="ARBA00047615"/>
    </source>
</evidence>
<reference evidence="11" key="1">
    <citation type="journal article" date="2019" name="Int. J. Syst. Evol. Microbiol.">
        <title>The Global Catalogue of Microorganisms (GCM) 10K type strain sequencing project: providing services to taxonomists for standard genome sequencing and annotation.</title>
        <authorList>
            <consortium name="The Broad Institute Genomics Platform"/>
            <consortium name="The Broad Institute Genome Sequencing Center for Infectious Disease"/>
            <person name="Wu L."/>
            <person name="Ma J."/>
        </authorList>
    </citation>
    <scope>NUCLEOTIDE SEQUENCE [LARGE SCALE GENOMIC DNA]</scope>
    <source>
        <strain evidence="11">JCM 1365</strain>
    </source>
</reference>
<feature type="binding site" evidence="8">
    <location>
        <begin position="39"/>
        <end position="47"/>
    </location>
    <ligand>
        <name>ATP</name>
        <dbReference type="ChEBI" id="CHEBI:30616"/>
    </ligand>
</feature>
<dbReference type="Proteomes" id="UP000623461">
    <property type="component" value="Unassembled WGS sequence"/>
</dbReference>
<keyword evidence="5 8" id="KW-0067">ATP-binding</keyword>
<comment type="catalytic activity">
    <reaction evidence="7 8">
        <text>CMP + ATP = CDP + ADP</text>
        <dbReference type="Rhea" id="RHEA:11600"/>
        <dbReference type="ChEBI" id="CHEBI:30616"/>
        <dbReference type="ChEBI" id="CHEBI:58069"/>
        <dbReference type="ChEBI" id="CHEBI:60377"/>
        <dbReference type="ChEBI" id="CHEBI:456216"/>
        <dbReference type="EC" id="2.7.4.25"/>
    </reaction>
</comment>
<comment type="catalytic activity">
    <reaction evidence="6 8">
        <text>dCMP + ATP = dCDP + ADP</text>
        <dbReference type="Rhea" id="RHEA:25094"/>
        <dbReference type="ChEBI" id="CHEBI:30616"/>
        <dbReference type="ChEBI" id="CHEBI:57566"/>
        <dbReference type="ChEBI" id="CHEBI:58593"/>
        <dbReference type="ChEBI" id="CHEBI:456216"/>
        <dbReference type="EC" id="2.7.4.25"/>
    </reaction>
</comment>
<keyword evidence="2 8" id="KW-0808">Transferase</keyword>
<dbReference type="EC" id="2.7.4.25" evidence="8"/>
<accession>A0ABQ2HKA8</accession>
<dbReference type="SUPFAM" id="SSF52540">
    <property type="entry name" value="P-loop containing nucleoside triphosphate hydrolases"/>
    <property type="match status" value="1"/>
</dbReference>
<proteinExistence type="inferred from homology"/>
<evidence type="ECO:0000256" key="1">
    <source>
        <dbReference type="ARBA" id="ARBA00009427"/>
    </source>
</evidence>
<keyword evidence="3 8" id="KW-0547">Nucleotide-binding</keyword>
<dbReference type="HAMAP" id="MF_00238">
    <property type="entry name" value="Cytidyl_kinase_type1"/>
    <property type="match status" value="1"/>
</dbReference>
<feature type="domain" description="Cytidylate kinase" evidence="9">
    <location>
        <begin position="35"/>
        <end position="251"/>
    </location>
</feature>
<keyword evidence="4 8" id="KW-0418">Kinase</keyword>
<evidence type="ECO:0000256" key="5">
    <source>
        <dbReference type="ARBA" id="ARBA00022840"/>
    </source>
</evidence>
<comment type="subcellular location">
    <subcellularLocation>
        <location evidence="8">Cytoplasm</location>
    </subcellularLocation>
</comment>
<evidence type="ECO:0000313" key="11">
    <source>
        <dbReference type="Proteomes" id="UP000623461"/>
    </source>
</evidence>
<dbReference type="EMBL" id="BMNZ01000001">
    <property type="protein sequence ID" value="GGM84143.1"/>
    <property type="molecule type" value="Genomic_DNA"/>
</dbReference>
<dbReference type="Gene3D" id="3.40.50.300">
    <property type="entry name" value="P-loop containing nucleotide triphosphate hydrolases"/>
    <property type="match status" value="1"/>
</dbReference>
<evidence type="ECO:0000256" key="3">
    <source>
        <dbReference type="ARBA" id="ARBA00022741"/>
    </source>
</evidence>
<keyword evidence="11" id="KW-1185">Reference proteome</keyword>
<name>A0ABQ2HKA8_9MICO</name>
<comment type="similarity">
    <text evidence="1 8">Belongs to the cytidylate kinase family. Type 1 subfamily.</text>
</comment>
<sequence length="256" mass="26392">MTGPPGGLVRVGPGPGTILVRMSQTPEEHLSGFVVAVDGPSGSGKSSVSKQVARTLGFGYLDTGAMYRALTWWCLHEDVDLTDADAIAAAAERFPLAIGTDPDAPTVTVGGADVAAAIRETRISTNVSAVATVIPVREILRVLQRRLISEASQAKGGVVAEGRDITTVVAPDAPVRILLTASEEARLARRSTELHGAADAAAVAATRSQIVDRDKADSAVSEFTVAADGVTTIDTSHLDFEGSVEAVLQVVGAARA</sequence>
<dbReference type="InterPro" id="IPR003136">
    <property type="entry name" value="Cytidylate_kin"/>
</dbReference>
<evidence type="ECO:0000256" key="7">
    <source>
        <dbReference type="ARBA" id="ARBA00048478"/>
    </source>
</evidence>
<protein>
    <recommendedName>
        <fullName evidence="8">Cytidylate kinase</fullName>
        <shortName evidence="8">CK</shortName>
        <ecNumber evidence="8">2.7.4.25</ecNumber>
    </recommendedName>
    <alternativeName>
        <fullName evidence="8">Cytidine monophosphate kinase</fullName>
        <shortName evidence="8">CMP kinase</shortName>
    </alternativeName>
</protein>
<dbReference type="Pfam" id="PF02224">
    <property type="entry name" value="Cytidylate_kin"/>
    <property type="match status" value="1"/>
</dbReference>
<gene>
    <name evidence="8" type="primary">cmk</name>
    <name evidence="10" type="ORF">GCM10009721_06080</name>
</gene>
<organism evidence="10 11">
    <name type="scientific">Terrabacter tumescens</name>
    <dbReference type="NCBI Taxonomy" id="60443"/>
    <lineage>
        <taxon>Bacteria</taxon>
        <taxon>Bacillati</taxon>
        <taxon>Actinomycetota</taxon>
        <taxon>Actinomycetes</taxon>
        <taxon>Micrococcales</taxon>
        <taxon>Intrasporangiaceae</taxon>
        <taxon>Terrabacter</taxon>
    </lineage>
</organism>
<dbReference type="InterPro" id="IPR027417">
    <property type="entry name" value="P-loop_NTPase"/>
</dbReference>
<evidence type="ECO:0000256" key="8">
    <source>
        <dbReference type="HAMAP-Rule" id="MF_00238"/>
    </source>
</evidence>
<keyword evidence="8" id="KW-0963">Cytoplasm</keyword>
<comment type="caution">
    <text evidence="10">The sequence shown here is derived from an EMBL/GenBank/DDBJ whole genome shotgun (WGS) entry which is preliminary data.</text>
</comment>
<evidence type="ECO:0000259" key="9">
    <source>
        <dbReference type="Pfam" id="PF02224"/>
    </source>
</evidence>
<evidence type="ECO:0000256" key="2">
    <source>
        <dbReference type="ARBA" id="ARBA00022679"/>
    </source>
</evidence>
<evidence type="ECO:0000256" key="4">
    <source>
        <dbReference type="ARBA" id="ARBA00022777"/>
    </source>
</evidence>
<dbReference type="NCBIfam" id="TIGR00017">
    <property type="entry name" value="cmk"/>
    <property type="match status" value="1"/>
</dbReference>